<dbReference type="EMBL" id="UYRT01107031">
    <property type="protein sequence ID" value="VDN44710.1"/>
    <property type="molecule type" value="Genomic_DNA"/>
</dbReference>
<keyword evidence="2" id="KW-1185">Reference proteome</keyword>
<name>A0A183EXX9_9BILA</name>
<reference evidence="1 2" key="2">
    <citation type="submission" date="2018-11" db="EMBL/GenBank/DDBJ databases">
        <authorList>
            <consortium name="Pathogen Informatics"/>
        </authorList>
    </citation>
    <scope>NUCLEOTIDE SEQUENCE [LARGE SCALE GENOMIC DNA]</scope>
</reference>
<accession>A0A183EXX9</accession>
<evidence type="ECO:0000313" key="1">
    <source>
        <dbReference type="EMBL" id="VDN44710.1"/>
    </source>
</evidence>
<evidence type="ECO:0000313" key="2">
    <source>
        <dbReference type="Proteomes" id="UP000271098"/>
    </source>
</evidence>
<reference evidence="3" key="1">
    <citation type="submission" date="2016-06" db="UniProtKB">
        <authorList>
            <consortium name="WormBaseParasite"/>
        </authorList>
    </citation>
    <scope>IDENTIFICATION</scope>
</reference>
<evidence type="ECO:0000313" key="3">
    <source>
        <dbReference type="WBParaSite" id="GPUH_0002585001-mRNA-1"/>
    </source>
</evidence>
<proteinExistence type="predicted"/>
<dbReference type="OrthoDB" id="444325at2759"/>
<organism evidence="3">
    <name type="scientific">Gongylonema pulchrum</name>
    <dbReference type="NCBI Taxonomy" id="637853"/>
    <lineage>
        <taxon>Eukaryota</taxon>
        <taxon>Metazoa</taxon>
        <taxon>Ecdysozoa</taxon>
        <taxon>Nematoda</taxon>
        <taxon>Chromadorea</taxon>
        <taxon>Rhabditida</taxon>
        <taxon>Spirurina</taxon>
        <taxon>Spiruromorpha</taxon>
        <taxon>Spiruroidea</taxon>
        <taxon>Gongylonematidae</taxon>
        <taxon>Gongylonema</taxon>
    </lineage>
</organism>
<sequence length="110" mass="12091">MVRQQVLVCGDVNGQFKALVKRVSEVNDKHGPFVMLFCVGEFFGTDDETNRKIISGDITMPLPTYILGILNTADGLQVAYLSGVEGPQSSSFQVAYLKDFFLPASKIWGN</sequence>
<protein>
    <submittedName>
        <fullName evidence="3">FIST_C domain-containing protein</fullName>
    </submittedName>
</protein>
<dbReference type="WBParaSite" id="GPUH_0002585001-mRNA-1">
    <property type="protein sequence ID" value="GPUH_0002585001-mRNA-1"/>
    <property type="gene ID" value="GPUH_0002585001"/>
</dbReference>
<dbReference type="AlphaFoldDB" id="A0A183EXX9"/>
<dbReference type="Proteomes" id="UP000271098">
    <property type="component" value="Unassembled WGS sequence"/>
</dbReference>
<gene>
    <name evidence="1" type="ORF">GPUH_LOCUS25821</name>
</gene>